<evidence type="ECO:0008006" key="3">
    <source>
        <dbReference type="Google" id="ProtNLM"/>
    </source>
</evidence>
<protein>
    <recommendedName>
        <fullName evidence="3">Lipoprotein</fullName>
    </recommendedName>
</protein>
<organism evidence="1 2">
    <name type="scientific">Endozoicomonas montiporae</name>
    <dbReference type="NCBI Taxonomy" id="1027273"/>
    <lineage>
        <taxon>Bacteria</taxon>
        <taxon>Pseudomonadati</taxon>
        <taxon>Pseudomonadota</taxon>
        <taxon>Gammaproteobacteria</taxon>
        <taxon>Oceanospirillales</taxon>
        <taxon>Endozoicomonadaceae</taxon>
        <taxon>Endozoicomonas</taxon>
    </lineage>
</organism>
<name>A0A081N4X0_9GAMM</name>
<evidence type="ECO:0000313" key="1">
    <source>
        <dbReference type="EMBL" id="KEQ13493.1"/>
    </source>
</evidence>
<comment type="caution">
    <text evidence="1">The sequence shown here is derived from an EMBL/GenBank/DDBJ whole genome shotgun (WGS) entry which is preliminary data.</text>
</comment>
<dbReference type="RefSeq" id="WP_034876363.1">
    <property type="nucleotide sequence ID" value="NZ_JOKG01000003.1"/>
</dbReference>
<reference evidence="1 2" key="1">
    <citation type="submission" date="2014-06" db="EMBL/GenBank/DDBJ databases">
        <title>Whole Genome Sequences of Three Symbiotic Endozoicomonas Bacteria.</title>
        <authorList>
            <person name="Neave M.J."/>
            <person name="Apprill A."/>
            <person name="Voolstra C.R."/>
        </authorList>
    </citation>
    <scope>NUCLEOTIDE SEQUENCE [LARGE SCALE GENOMIC DNA]</scope>
    <source>
        <strain evidence="1 2">LMG 24815</strain>
    </source>
</reference>
<evidence type="ECO:0000313" key="2">
    <source>
        <dbReference type="Proteomes" id="UP000028006"/>
    </source>
</evidence>
<dbReference type="eggNOG" id="ENOG503338S">
    <property type="taxonomic scope" value="Bacteria"/>
</dbReference>
<dbReference type="Proteomes" id="UP000028006">
    <property type="component" value="Unassembled WGS sequence"/>
</dbReference>
<accession>A0A081N4X0</accession>
<sequence length="139" mass="15220">MRYLLPAIAGLILNGCSYLQHHQDVRPNVSGTHRVVLNTEDRQSGYQKAKPQADHFCKSQSKVAFIVSENYRYTGSLSEADYHALKAAAKVVKKAGGASWLWGRDENSRESGEVAAVGGSIVEDAIGPGYVYTLDFQCQ</sequence>
<keyword evidence="2" id="KW-1185">Reference proteome</keyword>
<dbReference type="AlphaFoldDB" id="A0A081N4X0"/>
<gene>
    <name evidence="1" type="ORF">GZ77_14130</name>
</gene>
<proteinExistence type="predicted"/>
<dbReference type="EMBL" id="JOKG01000003">
    <property type="protein sequence ID" value="KEQ13493.1"/>
    <property type="molecule type" value="Genomic_DNA"/>
</dbReference>